<dbReference type="InParanoid" id="A0A0D0AFL8"/>
<evidence type="ECO:0000313" key="2">
    <source>
        <dbReference type="Proteomes" id="UP000054485"/>
    </source>
</evidence>
<dbReference type="HOGENOM" id="CLU_1556292_0_0_1"/>
<proteinExistence type="predicted"/>
<protein>
    <submittedName>
        <fullName evidence="1">Uncharacterized protein</fullName>
    </submittedName>
</protein>
<dbReference type="STRING" id="930992.A0A0D0AFL8"/>
<sequence>MVRATTKLLNTSLPPSMLALSFTKCQFIQCMKNLSWCVDMMQPKILFILNCAFLQLFGWDLKSLWQTANQQQCRALFQSGSFGAAIEVYQSIMDNIDEDMKTDLHTWFIGKYSIMYPRLSVYDHQLHFTQLSRSKCFQWRWCSRSERLLVCIETRRSSSSLICALTVAVLDR</sequence>
<dbReference type="Proteomes" id="UP000054485">
    <property type="component" value="Unassembled WGS sequence"/>
</dbReference>
<organism evidence="1 2">
    <name type="scientific">Suillus luteus UH-Slu-Lm8-n1</name>
    <dbReference type="NCBI Taxonomy" id="930992"/>
    <lineage>
        <taxon>Eukaryota</taxon>
        <taxon>Fungi</taxon>
        <taxon>Dikarya</taxon>
        <taxon>Basidiomycota</taxon>
        <taxon>Agaricomycotina</taxon>
        <taxon>Agaricomycetes</taxon>
        <taxon>Agaricomycetidae</taxon>
        <taxon>Boletales</taxon>
        <taxon>Suillineae</taxon>
        <taxon>Suillaceae</taxon>
        <taxon>Suillus</taxon>
    </lineage>
</organism>
<evidence type="ECO:0000313" key="1">
    <source>
        <dbReference type="EMBL" id="KIK48985.1"/>
    </source>
</evidence>
<reference evidence="1 2" key="1">
    <citation type="submission" date="2014-04" db="EMBL/GenBank/DDBJ databases">
        <authorList>
            <consortium name="DOE Joint Genome Institute"/>
            <person name="Kuo A."/>
            <person name="Ruytinx J."/>
            <person name="Rineau F."/>
            <person name="Colpaert J."/>
            <person name="Kohler A."/>
            <person name="Nagy L.G."/>
            <person name="Floudas D."/>
            <person name="Copeland A."/>
            <person name="Barry K.W."/>
            <person name="Cichocki N."/>
            <person name="Veneault-Fourrey C."/>
            <person name="LaButti K."/>
            <person name="Lindquist E.A."/>
            <person name="Lipzen A."/>
            <person name="Lundell T."/>
            <person name="Morin E."/>
            <person name="Murat C."/>
            <person name="Sun H."/>
            <person name="Tunlid A."/>
            <person name="Henrissat B."/>
            <person name="Grigoriev I.V."/>
            <person name="Hibbett D.S."/>
            <person name="Martin F."/>
            <person name="Nordberg H.P."/>
            <person name="Cantor M.N."/>
            <person name="Hua S.X."/>
        </authorList>
    </citation>
    <scope>NUCLEOTIDE SEQUENCE [LARGE SCALE GENOMIC DNA]</scope>
    <source>
        <strain evidence="1 2">UH-Slu-Lm8-n1</strain>
    </source>
</reference>
<keyword evidence="2" id="KW-1185">Reference proteome</keyword>
<dbReference type="EMBL" id="KN835134">
    <property type="protein sequence ID" value="KIK48985.1"/>
    <property type="molecule type" value="Genomic_DNA"/>
</dbReference>
<accession>A0A0D0AFL8</accession>
<reference evidence="2" key="2">
    <citation type="submission" date="2015-01" db="EMBL/GenBank/DDBJ databases">
        <title>Evolutionary Origins and Diversification of the Mycorrhizal Mutualists.</title>
        <authorList>
            <consortium name="DOE Joint Genome Institute"/>
            <consortium name="Mycorrhizal Genomics Consortium"/>
            <person name="Kohler A."/>
            <person name="Kuo A."/>
            <person name="Nagy L.G."/>
            <person name="Floudas D."/>
            <person name="Copeland A."/>
            <person name="Barry K.W."/>
            <person name="Cichocki N."/>
            <person name="Veneault-Fourrey C."/>
            <person name="LaButti K."/>
            <person name="Lindquist E.A."/>
            <person name="Lipzen A."/>
            <person name="Lundell T."/>
            <person name="Morin E."/>
            <person name="Murat C."/>
            <person name="Riley R."/>
            <person name="Ohm R."/>
            <person name="Sun H."/>
            <person name="Tunlid A."/>
            <person name="Henrissat B."/>
            <person name="Grigoriev I.V."/>
            <person name="Hibbett D.S."/>
            <person name="Martin F."/>
        </authorList>
    </citation>
    <scope>NUCLEOTIDE SEQUENCE [LARGE SCALE GENOMIC DNA]</scope>
    <source>
        <strain evidence="2">UH-Slu-Lm8-n1</strain>
    </source>
</reference>
<dbReference type="AlphaFoldDB" id="A0A0D0AFL8"/>
<gene>
    <name evidence="1" type="ORF">CY34DRAFT_429172</name>
</gene>
<name>A0A0D0AFL8_9AGAM</name>